<dbReference type="InterPro" id="IPR003594">
    <property type="entry name" value="HATPase_dom"/>
</dbReference>
<dbReference type="InterPro" id="IPR004105">
    <property type="entry name" value="CheA-like_dim"/>
</dbReference>
<dbReference type="SMART" id="SM00260">
    <property type="entry name" value="CheW"/>
    <property type="match status" value="1"/>
</dbReference>
<dbReference type="Gene3D" id="1.10.287.560">
    <property type="entry name" value="Histidine kinase CheA-like, homodimeric domain"/>
    <property type="match status" value="1"/>
</dbReference>
<evidence type="ECO:0000256" key="9">
    <source>
        <dbReference type="ARBA" id="ARBA00022840"/>
    </source>
</evidence>
<gene>
    <name evidence="16" type="ORF">BLM47_03430</name>
</gene>
<dbReference type="InterPro" id="IPR036890">
    <property type="entry name" value="HATPase_C_sf"/>
</dbReference>
<protein>
    <recommendedName>
        <fullName evidence="3">Chemotaxis protein CheA</fullName>
        <ecNumber evidence="2">2.7.13.3</ecNumber>
    </recommendedName>
</protein>
<dbReference type="SUPFAM" id="SSF47226">
    <property type="entry name" value="Histidine-containing phosphotransfer domain, HPT domain"/>
    <property type="match status" value="1"/>
</dbReference>
<dbReference type="EC" id="2.7.13.3" evidence="2"/>
<keyword evidence="10" id="KW-0902">Two-component regulatory system</keyword>
<dbReference type="PROSITE" id="PS50109">
    <property type="entry name" value="HIS_KIN"/>
    <property type="match status" value="1"/>
</dbReference>
<feature type="compositionally biased region" description="Polar residues" evidence="12">
    <location>
        <begin position="129"/>
        <end position="141"/>
    </location>
</feature>
<dbReference type="SMART" id="SM00073">
    <property type="entry name" value="HPT"/>
    <property type="match status" value="1"/>
</dbReference>
<dbReference type="InterPro" id="IPR037052">
    <property type="entry name" value="CheA-like_P2_sf"/>
</dbReference>
<evidence type="ECO:0000256" key="5">
    <source>
        <dbReference type="ARBA" id="ARBA00022553"/>
    </source>
</evidence>
<dbReference type="SUPFAM" id="SSF50341">
    <property type="entry name" value="CheW-like"/>
    <property type="match status" value="1"/>
</dbReference>
<evidence type="ECO:0000256" key="10">
    <source>
        <dbReference type="ARBA" id="ARBA00023012"/>
    </source>
</evidence>
<evidence type="ECO:0000256" key="12">
    <source>
        <dbReference type="SAM" id="MobiDB-lite"/>
    </source>
</evidence>
<evidence type="ECO:0000259" key="13">
    <source>
        <dbReference type="PROSITE" id="PS50109"/>
    </source>
</evidence>
<sequence length="691" mass="75727">MGSNEEYLSVFIDESREHLQAMNDGMLKLEQTPDDVRIVQEIFRSAHTMKGMSATMGFEDLAKLTHEMENVLDLIRNRKLDLSPSVFDVLFASLDALDGMLQDIIRGGSGEADVTALVERLQAVARGETTPSSAERPSETVSEAEEPPLDQYQLTVLRQALDTGHRVFHVAVTLDEGCVLKAARAYMIFQVLENNGEIVRSFPSAEDIEREAFDRTISFYCINRLPPNELERLLLNISEVRVVRIAEIDRNRLAELARDAQQGVQLPSVSPSSSTSIAAAKEDTARIQQAAAAPGPERATVGSSSSAAVGRTIRVDSEKLDILMNLLSELLIDRVRLESIASAVRRQELTETIEHLSRISSDLQAIVFKLRMMPVETVFNRFPRMVRDLARSLNKKIELVVTGADTELDRTVVDEIGDPLVHLLRNAVDHGIESPDERLAAGKPETGTLALRAYTSGNHVFIEIEDDGRGIRRDKVVETALRNGIITREQAERLSDEEVYQLLFAPGFSTAEKITDISGRGVGLDVVKSKIEALGGKVVVESTLGKGTKFSVQLPLTLSIISAMLVKVGEETYAVPISSLVETMIVSPGQVRNLHGEAIMNYRSGVIPVVSLGRLFDVPGAKDADRDETYAVVIRKGRHQLALLADELLGQQDIVLKPLGKYLTPAFAVSGATILGDGRVALIVDPNALMN</sequence>
<keyword evidence="7" id="KW-0547">Nucleotide-binding</keyword>
<dbReference type="GO" id="GO:0005524">
    <property type="term" value="F:ATP binding"/>
    <property type="evidence" value="ECO:0007669"/>
    <property type="project" value="UniProtKB-KW"/>
</dbReference>
<dbReference type="PANTHER" id="PTHR43395">
    <property type="entry name" value="SENSOR HISTIDINE KINASE CHEA"/>
    <property type="match status" value="1"/>
</dbReference>
<evidence type="ECO:0000313" key="17">
    <source>
        <dbReference type="Proteomes" id="UP000243688"/>
    </source>
</evidence>
<feature type="domain" description="HPt" evidence="15">
    <location>
        <begin position="1"/>
        <end position="104"/>
    </location>
</feature>
<dbReference type="GO" id="GO:0005737">
    <property type="term" value="C:cytoplasm"/>
    <property type="evidence" value="ECO:0007669"/>
    <property type="project" value="InterPro"/>
</dbReference>
<dbReference type="InterPro" id="IPR036097">
    <property type="entry name" value="HisK_dim/P_sf"/>
</dbReference>
<dbReference type="InterPro" id="IPR036641">
    <property type="entry name" value="HPT_dom_sf"/>
</dbReference>
<dbReference type="Gene3D" id="1.20.120.160">
    <property type="entry name" value="HPT domain"/>
    <property type="match status" value="1"/>
</dbReference>
<proteinExistence type="predicted"/>
<dbReference type="EMBL" id="MOXJ01000004">
    <property type="protein sequence ID" value="PDO11285.1"/>
    <property type="molecule type" value="Genomic_DNA"/>
</dbReference>
<dbReference type="InterPro" id="IPR002545">
    <property type="entry name" value="CheW-lke_dom"/>
</dbReference>
<dbReference type="SUPFAM" id="SSF55874">
    <property type="entry name" value="ATPase domain of HSP90 chaperone/DNA topoisomerase II/histidine kinase"/>
    <property type="match status" value="1"/>
</dbReference>
<evidence type="ECO:0000313" key="16">
    <source>
        <dbReference type="EMBL" id="PDO11285.1"/>
    </source>
</evidence>
<dbReference type="Pfam" id="PF07194">
    <property type="entry name" value="P2"/>
    <property type="match status" value="1"/>
</dbReference>
<feature type="domain" description="Histidine kinase" evidence="13">
    <location>
        <begin position="308"/>
        <end position="558"/>
    </location>
</feature>
<evidence type="ECO:0000256" key="7">
    <source>
        <dbReference type="ARBA" id="ARBA00022741"/>
    </source>
</evidence>
<feature type="region of interest" description="Disordered" evidence="12">
    <location>
        <begin position="285"/>
        <end position="304"/>
    </location>
</feature>
<dbReference type="Gene3D" id="2.30.30.40">
    <property type="entry name" value="SH3 Domains"/>
    <property type="match status" value="1"/>
</dbReference>
<dbReference type="Gene3D" id="3.30.70.1110">
    <property type="entry name" value="Histidine kinase CheA-like, P2 response regulator-binding domain"/>
    <property type="match status" value="1"/>
</dbReference>
<evidence type="ECO:0000256" key="2">
    <source>
        <dbReference type="ARBA" id="ARBA00012438"/>
    </source>
</evidence>
<dbReference type="InterPro" id="IPR010808">
    <property type="entry name" value="CheA_P2-bd"/>
</dbReference>
<evidence type="ECO:0000256" key="3">
    <source>
        <dbReference type="ARBA" id="ARBA00021495"/>
    </source>
</evidence>
<feature type="domain" description="CheW-like" evidence="14">
    <location>
        <begin position="560"/>
        <end position="691"/>
    </location>
</feature>
<dbReference type="Pfam" id="PF01584">
    <property type="entry name" value="CheW"/>
    <property type="match status" value="1"/>
</dbReference>
<dbReference type="Gene3D" id="3.30.565.10">
    <property type="entry name" value="Histidine kinase-like ATPase, C-terminal domain"/>
    <property type="match status" value="1"/>
</dbReference>
<name>A0A2A6E2R8_9BACL</name>
<dbReference type="PRINTS" id="PR00344">
    <property type="entry name" value="BCTRLSENSOR"/>
</dbReference>
<dbReference type="InterPro" id="IPR005467">
    <property type="entry name" value="His_kinase_dom"/>
</dbReference>
<keyword evidence="4" id="KW-0145">Chemotaxis</keyword>
<dbReference type="InterPro" id="IPR035891">
    <property type="entry name" value="CheY-binding_CheA"/>
</dbReference>
<reference evidence="16 17" key="1">
    <citation type="submission" date="2016-12" db="EMBL/GenBank/DDBJ databases">
        <title>Candidatus Reconcilibacillus cellulovorans genome.</title>
        <authorList>
            <person name="Kolinko S."/>
            <person name="Wu Y.-W."/>
            <person name="Tachea F."/>
            <person name="Denzel E."/>
            <person name="Hiras J."/>
            <person name="Baecker N."/>
            <person name="Chan L.J."/>
            <person name="Eichorst S.A."/>
            <person name="Frey D."/>
            <person name="Adams P.D."/>
            <person name="Pray T."/>
            <person name="Tanjore D."/>
            <person name="Petzold C.J."/>
            <person name="Gladden J.M."/>
            <person name="Simmons B.A."/>
            <person name="Singer S.W."/>
        </authorList>
    </citation>
    <scope>NUCLEOTIDE SEQUENCE [LARGE SCALE GENOMIC DNA]</scope>
    <source>
        <strain evidence="16">JTherm</strain>
    </source>
</reference>
<dbReference type="InterPro" id="IPR008207">
    <property type="entry name" value="Sig_transdc_His_kin_Hpt_dom"/>
</dbReference>
<feature type="modified residue" description="Phosphohistidine" evidence="11">
    <location>
        <position position="47"/>
    </location>
</feature>
<feature type="region of interest" description="Disordered" evidence="12">
    <location>
        <begin position="125"/>
        <end position="147"/>
    </location>
</feature>
<evidence type="ECO:0000256" key="6">
    <source>
        <dbReference type="ARBA" id="ARBA00022679"/>
    </source>
</evidence>
<dbReference type="CDD" id="cd00088">
    <property type="entry name" value="HPT"/>
    <property type="match status" value="1"/>
</dbReference>
<dbReference type="PROSITE" id="PS50894">
    <property type="entry name" value="HPT"/>
    <property type="match status" value="1"/>
</dbReference>
<dbReference type="CDD" id="cd00731">
    <property type="entry name" value="CheA_reg"/>
    <property type="match status" value="1"/>
</dbReference>
<dbReference type="SUPFAM" id="SSF47384">
    <property type="entry name" value="Homodimeric domain of signal transducing histidine kinase"/>
    <property type="match status" value="1"/>
</dbReference>
<dbReference type="InterPro" id="IPR004358">
    <property type="entry name" value="Sig_transdc_His_kin-like_C"/>
</dbReference>
<dbReference type="PROSITE" id="PS50851">
    <property type="entry name" value="CHEW"/>
    <property type="match status" value="1"/>
</dbReference>
<dbReference type="InterPro" id="IPR036061">
    <property type="entry name" value="CheW-like_dom_sf"/>
</dbReference>
<comment type="caution">
    <text evidence="16">The sequence shown here is derived from an EMBL/GenBank/DDBJ whole genome shotgun (WGS) entry which is preliminary data.</text>
</comment>
<dbReference type="GO" id="GO:0000155">
    <property type="term" value="F:phosphorelay sensor kinase activity"/>
    <property type="evidence" value="ECO:0007669"/>
    <property type="project" value="InterPro"/>
</dbReference>
<keyword evidence="6" id="KW-0808">Transferase</keyword>
<evidence type="ECO:0000259" key="15">
    <source>
        <dbReference type="PROSITE" id="PS50894"/>
    </source>
</evidence>
<evidence type="ECO:0000256" key="1">
    <source>
        <dbReference type="ARBA" id="ARBA00000085"/>
    </source>
</evidence>
<dbReference type="Pfam" id="PF02518">
    <property type="entry name" value="HATPase_c"/>
    <property type="match status" value="1"/>
</dbReference>
<dbReference type="SMART" id="SM00387">
    <property type="entry name" value="HATPase_c"/>
    <property type="match status" value="1"/>
</dbReference>
<evidence type="ECO:0000256" key="11">
    <source>
        <dbReference type="PROSITE-ProRule" id="PRU00110"/>
    </source>
</evidence>
<comment type="catalytic activity">
    <reaction evidence="1">
        <text>ATP + protein L-histidine = ADP + protein N-phospho-L-histidine.</text>
        <dbReference type="EC" id="2.7.13.3"/>
    </reaction>
</comment>
<dbReference type="Pfam" id="PF01627">
    <property type="entry name" value="Hpt"/>
    <property type="match status" value="1"/>
</dbReference>
<dbReference type="Pfam" id="PF02895">
    <property type="entry name" value="H-kinase_dim"/>
    <property type="match status" value="1"/>
</dbReference>
<dbReference type="SUPFAM" id="SSF55052">
    <property type="entry name" value="CheY-binding domain of CheA"/>
    <property type="match status" value="1"/>
</dbReference>
<accession>A0A2A6E2R8</accession>
<evidence type="ECO:0000256" key="8">
    <source>
        <dbReference type="ARBA" id="ARBA00022777"/>
    </source>
</evidence>
<dbReference type="PANTHER" id="PTHR43395:SF1">
    <property type="entry name" value="CHEMOTAXIS PROTEIN CHEA"/>
    <property type="match status" value="1"/>
</dbReference>
<dbReference type="InterPro" id="IPR051315">
    <property type="entry name" value="Bact_Chemotaxis_CheA"/>
</dbReference>
<keyword evidence="8" id="KW-0418">Kinase</keyword>
<evidence type="ECO:0000256" key="4">
    <source>
        <dbReference type="ARBA" id="ARBA00022500"/>
    </source>
</evidence>
<dbReference type="CDD" id="cd16916">
    <property type="entry name" value="HATPase_CheA-like"/>
    <property type="match status" value="1"/>
</dbReference>
<dbReference type="SMART" id="SM01231">
    <property type="entry name" value="H-kinase_dim"/>
    <property type="match status" value="1"/>
</dbReference>
<dbReference type="GO" id="GO:0006935">
    <property type="term" value="P:chemotaxis"/>
    <property type="evidence" value="ECO:0007669"/>
    <property type="project" value="UniProtKB-KW"/>
</dbReference>
<dbReference type="AlphaFoldDB" id="A0A2A6E2R8"/>
<dbReference type="Proteomes" id="UP000243688">
    <property type="component" value="Unassembled WGS sequence"/>
</dbReference>
<keyword evidence="5 11" id="KW-0597">Phosphoprotein</keyword>
<organism evidence="16 17">
    <name type="scientific">Candidatus Reconcilbacillus cellulovorans</name>
    <dbReference type="NCBI Taxonomy" id="1906605"/>
    <lineage>
        <taxon>Bacteria</taxon>
        <taxon>Bacillati</taxon>
        <taxon>Bacillota</taxon>
        <taxon>Bacilli</taxon>
        <taxon>Bacillales</taxon>
        <taxon>Paenibacillaceae</taxon>
        <taxon>Candidatus Reconcilbacillus</taxon>
    </lineage>
</organism>
<keyword evidence="9" id="KW-0067">ATP-binding</keyword>
<evidence type="ECO:0000259" key="14">
    <source>
        <dbReference type="PROSITE" id="PS50851"/>
    </source>
</evidence>
<dbReference type="InterPro" id="IPR037006">
    <property type="entry name" value="CheA-like_homodim_sf"/>
</dbReference>
<dbReference type="FunFam" id="3.30.565.10:FF:000016">
    <property type="entry name" value="Chemotaxis protein CheA, putative"/>
    <property type="match status" value="1"/>
</dbReference>